<dbReference type="GO" id="GO:0008270">
    <property type="term" value="F:zinc ion binding"/>
    <property type="evidence" value="ECO:0007669"/>
    <property type="project" value="UniProtKB-UniRule"/>
</dbReference>
<dbReference type="AlphaFoldDB" id="A0A9Q0EMN2"/>
<protein>
    <recommendedName>
        <fullName evidence="3">HIT-type domain-containing protein</fullName>
    </recommendedName>
</protein>
<dbReference type="CDD" id="cd23024">
    <property type="entry name" value="zf-HIT_ZNHIT2-3"/>
    <property type="match status" value="1"/>
</dbReference>
<keyword evidence="1" id="KW-0479">Metal-binding</keyword>
<reference evidence="4" key="1">
    <citation type="submission" date="2022-07" db="EMBL/GenBank/DDBJ databases">
        <title>Chromosome-level genome of Muraenolepis orangiensis.</title>
        <authorList>
            <person name="Kim J."/>
        </authorList>
    </citation>
    <scope>NUCLEOTIDE SEQUENCE</scope>
    <source>
        <strain evidence="4">KU_S4_2022</strain>
        <tissue evidence="4">Muscle</tissue>
    </source>
</reference>
<evidence type="ECO:0000313" key="5">
    <source>
        <dbReference type="Proteomes" id="UP001148018"/>
    </source>
</evidence>
<evidence type="ECO:0000256" key="1">
    <source>
        <dbReference type="PROSITE-ProRule" id="PRU00453"/>
    </source>
</evidence>
<gene>
    <name evidence="4" type="ORF">NHX12_022053</name>
</gene>
<feature type="domain" description="HIT-type" evidence="3">
    <location>
        <begin position="86"/>
        <end position="119"/>
    </location>
</feature>
<dbReference type="Proteomes" id="UP001148018">
    <property type="component" value="Unassembled WGS sequence"/>
</dbReference>
<feature type="compositionally biased region" description="Basic and acidic residues" evidence="2">
    <location>
        <begin position="548"/>
        <end position="568"/>
    </location>
</feature>
<accession>A0A9Q0EMN2</accession>
<dbReference type="Pfam" id="PF04438">
    <property type="entry name" value="zf-HIT"/>
    <property type="match status" value="1"/>
</dbReference>
<dbReference type="Gene3D" id="3.30.60.190">
    <property type="match status" value="1"/>
</dbReference>
<dbReference type="SUPFAM" id="SSF144232">
    <property type="entry name" value="HIT/MYND zinc finger-like"/>
    <property type="match status" value="1"/>
</dbReference>
<dbReference type="PANTHER" id="PTHR15555">
    <property type="entry name" value="ZINC FINGER HIT DOMAIN CONTAINING PROTEIN 2 PROTEIN FON -RELATED"/>
    <property type="match status" value="1"/>
</dbReference>
<dbReference type="EMBL" id="JANIIK010000038">
    <property type="protein sequence ID" value="KAJ3609959.1"/>
    <property type="molecule type" value="Genomic_DNA"/>
</dbReference>
<evidence type="ECO:0000259" key="3">
    <source>
        <dbReference type="PROSITE" id="PS51083"/>
    </source>
</evidence>
<dbReference type="PROSITE" id="PS51083">
    <property type="entry name" value="ZF_HIT"/>
    <property type="match status" value="1"/>
</dbReference>
<keyword evidence="1" id="KW-0863">Zinc-finger</keyword>
<comment type="caution">
    <text evidence="4">The sequence shown here is derived from an EMBL/GenBank/DDBJ whole genome shotgun (WGS) entry which is preliminary data.</text>
</comment>
<evidence type="ECO:0000256" key="2">
    <source>
        <dbReference type="SAM" id="MobiDB-lite"/>
    </source>
</evidence>
<keyword evidence="5" id="KW-1185">Reference proteome</keyword>
<feature type="region of interest" description="Disordered" evidence="2">
    <location>
        <begin position="548"/>
        <end position="583"/>
    </location>
</feature>
<proteinExistence type="predicted"/>
<dbReference type="PANTHER" id="PTHR15555:SF0">
    <property type="entry name" value="ZINC FINGER HIT DOMAIN-CONTAINING PROTEIN 2"/>
    <property type="match status" value="1"/>
</dbReference>
<dbReference type="InterPro" id="IPR007529">
    <property type="entry name" value="Znf_HIT"/>
</dbReference>
<name>A0A9Q0EMN2_9TELE</name>
<evidence type="ECO:0000313" key="4">
    <source>
        <dbReference type="EMBL" id="KAJ3609959.1"/>
    </source>
</evidence>
<keyword evidence="1" id="KW-0862">Zinc</keyword>
<sequence>MNRLRRDRLPPSVRSLLTDIAPREEYLCSEWTDSESSESVCSDGILLPSRKTDGHTEFLTAATASTHQHQDDLTKHGSSTSEGTVCGLCKSKPSCYTCPRCSVPYCCLSCYRSPDHILCSEEFYKQSVMQELKDMGETPADGRKKMQDILLGLKQKADWTEGGMGRVLREAGLESDDHEQGDGQVEIFELLSRLAELQRSGPGDMAEIHGILQRLEEIGERDEGDAVSVGDMGDEEREEEQDLAGTLSGLNIDSLSEEAMWGLLNSQEKEGFVDVLKGKGLKQLVALWRPWWEVHEEGSAVMVEVLEGASSGDKTLNTKEGSDHIKEDAVLEPALIPIKSAKNKQKGQTSRDEQAVLLASTVPPISAKIPKLSSLSSHPSPLVCYGLVNALFGYTFTLTFFNGDVESLTHDLCDTILDVSEALRSNKVFESLPQALECGEAAMLAGGCFDREDPYAKDRAVEAVAHVMTGRSRRDATGYCLAALSQLRSLLSKARAALPKGEEVVEEEEKRRKYFLAGKKCEFYQAWVADNGPQLGTLAIGLWQEHSKRTSRRETLEREKRAVEDSWKKGKQKGKSTLIEEIN</sequence>
<organism evidence="4 5">
    <name type="scientific">Muraenolepis orangiensis</name>
    <name type="common">Patagonian moray cod</name>
    <dbReference type="NCBI Taxonomy" id="630683"/>
    <lineage>
        <taxon>Eukaryota</taxon>
        <taxon>Metazoa</taxon>
        <taxon>Chordata</taxon>
        <taxon>Craniata</taxon>
        <taxon>Vertebrata</taxon>
        <taxon>Euteleostomi</taxon>
        <taxon>Actinopterygii</taxon>
        <taxon>Neopterygii</taxon>
        <taxon>Teleostei</taxon>
        <taxon>Neoteleostei</taxon>
        <taxon>Acanthomorphata</taxon>
        <taxon>Zeiogadaria</taxon>
        <taxon>Gadariae</taxon>
        <taxon>Gadiformes</taxon>
        <taxon>Muraenolepidoidei</taxon>
        <taxon>Muraenolepididae</taxon>
        <taxon>Muraenolepis</taxon>
    </lineage>
</organism>
<dbReference type="OrthoDB" id="10005492at2759"/>
<dbReference type="InterPro" id="IPR039646">
    <property type="entry name" value="ZNHIT2"/>
</dbReference>